<evidence type="ECO:0000313" key="4">
    <source>
        <dbReference type="Ensembl" id="ENSPKIP00000032920.1"/>
    </source>
</evidence>
<dbReference type="AlphaFoldDB" id="A0A3B3SRG0"/>
<organism evidence="4 5">
    <name type="scientific">Paramormyrops kingsleyae</name>
    <dbReference type="NCBI Taxonomy" id="1676925"/>
    <lineage>
        <taxon>Eukaryota</taxon>
        <taxon>Metazoa</taxon>
        <taxon>Chordata</taxon>
        <taxon>Craniata</taxon>
        <taxon>Vertebrata</taxon>
        <taxon>Euteleostomi</taxon>
        <taxon>Actinopterygii</taxon>
        <taxon>Neopterygii</taxon>
        <taxon>Teleostei</taxon>
        <taxon>Osteoglossocephala</taxon>
        <taxon>Osteoglossomorpha</taxon>
        <taxon>Osteoglossiformes</taxon>
        <taxon>Mormyridae</taxon>
        <taxon>Paramormyrops</taxon>
    </lineage>
</organism>
<dbReference type="STRING" id="1676925.ENSPKIP00000032920"/>
<proteinExistence type="predicted"/>
<dbReference type="InterPro" id="IPR048256">
    <property type="entry name" value="Tektin-like"/>
</dbReference>
<dbReference type="GO" id="GO:0005737">
    <property type="term" value="C:cytoplasm"/>
    <property type="evidence" value="ECO:0007669"/>
    <property type="project" value="UniProtKB-SubCell"/>
</dbReference>
<dbReference type="PANTHER" id="PTHR35081">
    <property type="entry name" value="COILED-COIL DOMAIN-CONTAINING PROTEIN 105"/>
    <property type="match status" value="1"/>
</dbReference>
<sequence>KMPAKTIPLPSATIGPQSWHDDAVRSIRRAERLVRKVGVADSGSKRPRSCIASAGCASRRGDPGRKEVTVNEHVFPFQRPRSAILPFYSAVSPPFLRERCLDAGTGVAVGYMRCVRSVELLLRRQAGKVWLECVKLERERGHLEDMLKTLRKNLMVNRRSVEDRTLRPALTETGRDGADGLLDYEKRELTALKSQLEGTLRNALEQLQALKQCSKMLLECSNERLRVLHLLPRTGSHSAQGCCSPDRVQLETSPVGPYTPECEQAMASSCMALSQSQSLRVQIRQMIREAAARQKAAHQSVNEGLVKKIKETVSLKQHLTVSSAATRNAISGKHRQLEGVEHSHGRALVSVCSVCLKHSHGRALVSVCSVCLKHSHGRALGTAQLRQHLSSLSGELGRLNGAHMQLMENLQGKEAAAHVDAAVVRLRRRQTDRH</sequence>
<name>A0A3B3SRG0_9TELE</name>
<evidence type="ECO:0000256" key="3">
    <source>
        <dbReference type="SAM" id="Coils"/>
    </source>
</evidence>
<reference evidence="4" key="2">
    <citation type="submission" date="2025-09" db="UniProtKB">
        <authorList>
            <consortium name="Ensembl"/>
        </authorList>
    </citation>
    <scope>IDENTIFICATION</scope>
</reference>
<keyword evidence="5" id="KW-1185">Reference proteome</keyword>
<keyword evidence="3" id="KW-0175">Coiled coil</keyword>
<dbReference type="Ensembl" id="ENSPKIT00000013801.1">
    <property type="protein sequence ID" value="ENSPKIP00000032920.1"/>
    <property type="gene ID" value="ENSPKIG00000012826.1"/>
</dbReference>
<accession>A0A3B3SRG0</accession>
<comment type="subcellular location">
    <subcellularLocation>
        <location evidence="1">Cytoplasm</location>
    </subcellularLocation>
</comment>
<evidence type="ECO:0000313" key="5">
    <source>
        <dbReference type="Proteomes" id="UP000261540"/>
    </source>
</evidence>
<protein>
    <submittedName>
        <fullName evidence="4">Tektin like 1</fullName>
    </submittedName>
</protein>
<dbReference type="InterPro" id="IPR038949">
    <property type="entry name" value="TEKTL1"/>
</dbReference>
<evidence type="ECO:0000256" key="1">
    <source>
        <dbReference type="ARBA" id="ARBA00004496"/>
    </source>
</evidence>
<dbReference type="PANTHER" id="PTHR35081:SF1">
    <property type="entry name" value="COILED-COIL DOMAIN-CONTAINING PROTEIN 105"/>
    <property type="match status" value="1"/>
</dbReference>
<dbReference type="Pfam" id="PF03148">
    <property type="entry name" value="Tektin"/>
    <property type="match status" value="1"/>
</dbReference>
<dbReference type="Proteomes" id="UP000261540">
    <property type="component" value="Unplaced"/>
</dbReference>
<dbReference type="GeneTree" id="ENSGT00940000169011"/>
<reference evidence="4" key="1">
    <citation type="submission" date="2025-08" db="UniProtKB">
        <authorList>
            <consortium name="Ensembl"/>
        </authorList>
    </citation>
    <scope>IDENTIFICATION</scope>
</reference>
<keyword evidence="2" id="KW-0963">Cytoplasm</keyword>
<dbReference type="GO" id="GO:0005929">
    <property type="term" value="C:cilium"/>
    <property type="evidence" value="ECO:0007669"/>
    <property type="project" value="UniProtKB-ARBA"/>
</dbReference>
<feature type="coiled-coil region" evidence="3">
    <location>
        <begin position="186"/>
        <end position="213"/>
    </location>
</feature>
<evidence type="ECO:0000256" key="2">
    <source>
        <dbReference type="ARBA" id="ARBA00022490"/>
    </source>
</evidence>